<reference evidence="1" key="1">
    <citation type="submission" date="2014-09" db="EMBL/GenBank/DDBJ databases">
        <authorList>
            <person name="Magalhaes I.L.F."/>
            <person name="Oliveira U."/>
            <person name="Santos F.R."/>
            <person name="Vidigal T.H.D.A."/>
            <person name="Brescovit A.D."/>
            <person name="Santos A.J."/>
        </authorList>
    </citation>
    <scope>NUCLEOTIDE SEQUENCE</scope>
    <source>
        <tissue evidence="1">Shoot tissue taken approximately 20 cm above the soil surface</tissue>
    </source>
</reference>
<accession>A0A0A9G066</accession>
<dbReference type="EMBL" id="GBRH01183893">
    <property type="protein sequence ID" value="JAE14003.1"/>
    <property type="molecule type" value="Transcribed_RNA"/>
</dbReference>
<evidence type="ECO:0000313" key="1">
    <source>
        <dbReference type="EMBL" id="JAE14003.1"/>
    </source>
</evidence>
<proteinExistence type="predicted"/>
<protein>
    <submittedName>
        <fullName evidence="1">Uncharacterized protein</fullName>
    </submittedName>
</protein>
<sequence length="52" mass="6062">MQPTIFTTRKIPCLHLLVRSYGCNPFFNILSCTFVCVLHGQYLSVDRGQEWQ</sequence>
<dbReference type="AlphaFoldDB" id="A0A0A9G066"/>
<reference evidence="1" key="2">
    <citation type="journal article" date="2015" name="Data Brief">
        <title>Shoot transcriptome of the giant reed, Arundo donax.</title>
        <authorList>
            <person name="Barrero R.A."/>
            <person name="Guerrero F.D."/>
            <person name="Moolhuijzen P."/>
            <person name="Goolsby J.A."/>
            <person name="Tidwell J."/>
            <person name="Bellgard S.E."/>
            <person name="Bellgard M.I."/>
        </authorList>
    </citation>
    <scope>NUCLEOTIDE SEQUENCE</scope>
    <source>
        <tissue evidence="1">Shoot tissue taken approximately 20 cm above the soil surface</tissue>
    </source>
</reference>
<name>A0A0A9G066_ARUDO</name>
<organism evidence="1">
    <name type="scientific">Arundo donax</name>
    <name type="common">Giant reed</name>
    <name type="synonym">Donax arundinaceus</name>
    <dbReference type="NCBI Taxonomy" id="35708"/>
    <lineage>
        <taxon>Eukaryota</taxon>
        <taxon>Viridiplantae</taxon>
        <taxon>Streptophyta</taxon>
        <taxon>Embryophyta</taxon>
        <taxon>Tracheophyta</taxon>
        <taxon>Spermatophyta</taxon>
        <taxon>Magnoliopsida</taxon>
        <taxon>Liliopsida</taxon>
        <taxon>Poales</taxon>
        <taxon>Poaceae</taxon>
        <taxon>PACMAD clade</taxon>
        <taxon>Arundinoideae</taxon>
        <taxon>Arundineae</taxon>
        <taxon>Arundo</taxon>
    </lineage>
</organism>